<name>A0A9D5C2B7_9LILI</name>
<gene>
    <name evidence="4" type="ORF">J5N97_026429</name>
</gene>
<reference evidence="4" key="2">
    <citation type="journal article" date="2022" name="Hortic Res">
        <title>The genome of Dioscorea zingiberensis sheds light on the biosynthesis, origin and evolution of the medicinally important diosgenin saponins.</title>
        <authorList>
            <person name="Li Y."/>
            <person name="Tan C."/>
            <person name="Li Z."/>
            <person name="Guo J."/>
            <person name="Li S."/>
            <person name="Chen X."/>
            <person name="Wang C."/>
            <person name="Dai X."/>
            <person name="Yang H."/>
            <person name="Song W."/>
            <person name="Hou L."/>
            <person name="Xu J."/>
            <person name="Tong Z."/>
            <person name="Xu A."/>
            <person name="Yuan X."/>
            <person name="Wang W."/>
            <person name="Yang Q."/>
            <person name="Chen L."/>
            <person name="Sun Z."/>
            <person name="Wang K."/>
            <person name="Pan B."/>
            <person name="Chen J."/>
            <person name="Bao Y."/>
            <person name="Liu F."/>
            <person name="Qi X."/>
            <person name="Gang D.R."/>
            <person name="Wen J."/>
            <person name="Li J."/>
        </authorList>
    </citation>
    <scope>NUCLEOTIDE SEQUENCE</scope>
    <source>
        <strain evidence="4">Dzin_1.0</strain>
    </source>
</reference>
<keyword evidence="1" id="KW-0251">Elongation factor</keyword>
<dbReference type="PANTHER" id="PTHR44372">
    <property type="entry name" value="ELONGATION FACTOR 1-GAMMA 1-RELATED"/>
    <property type="match status" value="1"/>
</dbReference>
<dbReference type="SUPFAM" id="SSF47616">
    <property type="entry name" value="GST C-terminal domain-like"/>
    <property type="match status" value="1"/>
</dbReference>
<accession>A0A9D5C2B7</accession>
<feature type="domain" description="EF-1-gamma C-terminal" evidence="3">
    <location>
        <begin position="170"/>
        <end position="237"/>
    </location>
</feature>
<dbReference type="InterPro" id="IPR036433">
    <property type="entry name" value="EF1B_G_C_sf"/>
</dbReference>
<organism evidence="4 5">
    <name type="scientific">Dioscorea zingiberensis</name>
    <dbReference type="NCBI Taxonomy" id="325984"/>
    <lineage>
        <taxon>Eukaryota</taxon>
        <taxon>Viridiplantae</taxon>
        <taxon>Streptophyta</taxon>
        <taxon>Embryophyta</taxon>
        <taxon>Tracheophyta</taxon>
        <taxon>Spermatophyta</taxon>
        <taxon>Magnoliopsida</taxon>
        <taxon>Liliopsida</taxon>
        <taxon>Dioscoreales</taxon>
        <taxon>Dioscoreaceae</taxon>
        <taxon>Dioscorea</taxon>
    </lineage>
</organism>
<reference evidence="4" key="1">
    <citation type="submission" date="2021-03" db="EMBL/GenBank/DDBJ databases">
        <authorList>
            <person name="Li Z."/>
            <person name="Yang C."/>
        </authorList>
    </citation>
    <scope>NUCLEOTIDE SEQUENCE</scope>
    <source>
        <strain evidence="4">Dzin_1.0</strain>
        <tissue evidence="4">Leaf</tissue>
    </source>
</reference>
<dbReference type="Gene3D" id="3.30.70.1010">
    <property type="entry name" value="Translation elongation factor EF1B, gamma chain, conserved domain"/>
    <property type="match status" value="1"/>
</dbReference>
<dbReference type="SUPFAM" id="SSF89942">
    <property type="entry name" value="eEF1-gamma domain"/>
    <property type="match status" value="1"/>
</dbReference>
<dbReference type="GO" id="GO:0003746">
    <property type="term" value="F:translation elongation factor activity"/>
    <property type="evidence" value="ECO:0007669"/>
    <property type="project" value="UniProtKB-UniRule"/>
</dbReference>
<keyword evidence="5" id="KW-1185">Reference proteome</keyword>
<dbReference type="InterPro" id="IPR001662">
    <property type="entry name" value="EF1B_G_C"/>
</dbReference>
<dbReference type="AlphaFoldDB" id="A0A9D5C2B7"/>
<dbReference type="Pfam" id="PF00647">
    <property type="entry name" value="EF1G"/>
    <property type="match status" value="1"/>
</dbReference>
<proteinExistence type="predicted"/>
<dbReference type="PANTHER" id="PTHR44372:SF1">
    <property type="entry name" value="ELONGATION FACTOR 1-GAMMA 3"/>
    <property type="match status" value="1"/>
</dbReference>
<dbReference type="InterPro" id="IPR036282">
    <property type="entry name" value="Glutathione-S-Trfase_C_sf"/>
</dbReference>
<dbReference type="Gene3D" id="1.20.1050.10">
    <property type="match status" value="1"/>
</dbReference>
<dbReference type="SMART" id="SM01183">
    <property type="entry name" value="EF1G"/>
    <property type="match status" value="1"/>
</dbReference>
<feature type="region of interest" description="Disordered" evidence="2">
    <location>
        <begin position="116"/>
        <end position="176"/>
    </location>
</feature>
<feature type="compositionally biased region" description="Basic and acidic residues" evidence="2">
    <location>
        <begin position="132"/>
        <end position="155"/>
    </location>
</feature>
<evidence type="ECO:0000259" key="3">
    <source>
        <dbReference type="PROSITE" id="PS50040"/>
    </source>
</evidence>
<dbReference type="InterPro" id="IPR044628">
    <property type="entry name" value="EF-1-gamma_plant"/>
</dbReference>
<keyword evidence="1" id="KW-0648">Protein biosynthesis</keyword>
<evidence type="ECO:0000313" key="5">
    <source>
        <dbReference type="Proteomes" id="UP001085076"/>
    </source>
</evidence>
<dbReference type="EMBL" id="JAGGNH010000008">
    <property type="protein sequence ID" value="KAJ0965291.1"/>
    <property type="molecule type" value="Genomic_DNA"/>
</dbReference>
<dbReference type="Proteomes" id="UP001085076">
    <property type="component" value="Miscellaneous, Linkage group lg08"/>
</dbReference>
<protein>
    <recommendedName>
        <fullName evidence="3">EF-1-gamma C-terminal domain-containing protein</fullName>
    </recommendedName>
</protein>
<dbReference type="OrthoDB" id="249703at2759"/>
<dbReference type="GO" id="GO:0004364">
    <property type="term" value="F:glutathione transferase activity"/>
    <property type="evidence" value="ECO:0007669"/>
    <property type="project" value="InterPro"/>
</dbReference>
<dbReference type="PROSITE" id="PS50040">
    <property type="entry name" value="EF1G_C"/>
    <property type="match status" value="1"/>
</dbReference>
<evidence type="ECO:0000313" key="4">
    <source>
        <dbReference type="EMBL" id="KAJ0965291.1"/>
    </source>
</evidence>
<evidence type="ECO:0000256" key="2">
    <source>
        <dbReference type="SAM" id="MobiDB-lite"/>
    </source>
</evidence>
<evidence type="ECO:0000256" key="1">
    <source>
        <dbReference type="PROSITE-ProRule" id="PRU00519"/>
    </source>
</evidence>
<sequence length="293" mass="33353">MVSEDNLLFAAADFTNLCADICFFVLLLGFSCTLKADNPLHGSSLIEYAHLEQWLDFATTEIDQGIARWLRKLQSALKRALSTLEFPHVERYFWTMVNQPNFRKVLGEVKQTESVYPIQSQKKPAEPKGAAKPKEANKEVKREAPEEPAKPKVEAVAEDDEGAPKQKTKPKNPVDLLPPSKMILDEWKRLYSNTKSNFCEVAIGGFWDLYDPEGWSLWFCDYKYNDENTVSFVTLNKHLLNMEAQRLGMGPHRRHMGAELYRAASLGDNFQELKSINSIKKAGEVYSSEEARS</sequence>
<comment type="caution">
    <text evidence="4">The sequence shown here is derived from an EMBL/GenBank/DDBJ whole genome shotgun (WGS) entry which is preliminary data.</text>
</comment>